<dbReference type="EMBL" id="JANTQA010000008">
    <property type="protein sequence ID" value="KAJ3451549.1"/>
    <property type="molecule type" value="Genomic_DNA"/>
</dbReference>
<protein>
    <submittedName>
        <fullName evidence="3">Protein njmu-r1</fullName>
    </submittedName>
</protein>
<reference evidence="3" key="1">
    <citation type="submission" date="2022-08" db="EMBL/GenBank/DDBJ databases">
        <title>Novel sulphate-reducing endosymbionts in the free-living metamonad Anaeramoeba.</title>
        <authorList>
            <person name="Jerlstrom-Hultqvist J."/>
            <person name="Cepicka I."/>
            <person name="Gallot-Lavallee L."/>
            <person name="Salas-Leiva D."/>
            <person name="Curtis B.A."/>
            <person name="Zahonova K."/>
            <person name="Pipaliya S."/>
            <person name="Dacks J."/>
            <person name="Roger A.J."/>
        </authorList>
    </citation>
    <scope>NUCLEOTIDE SEQUENCE</scope>
    <source>
        <strain evidence="3">Busselton2</strain>
    </source>
</reference>
<organism evidence="3 4">
    <name type="scientific">Anaeramoeba flamelloides</name>
    <dbReference type="NCBI Taxonomy" id="1746091"/>
    <lineage>
        <taxon>Eukaryota</taxon>
        <taxon>Metamonada</taxon>
        <taxon>Anaeramoebidae</taxon>
        <taxon>Anaeramoeba</taxon>
    </lineage>
</organism>
<evidence type="ECO:0000256" key="1">
    <source>
        <dbReference type="SAM" id="Coils"/>
    </source>
</evidence>
<gene>
    <name evidence="3" type="ORF">M0812_03298</name>
</gene>
<feature type="coiled-coil region" evidence="1">
    <location>
        <begin position="284"/>
        <end position="325"/>
    </location>
</feature>
<dbReference type="Proteomes" id="UP001146793">
    <property type="component" value="Unassembled WGS sequence"/>
</dbReference>
<accession>A0AAV8AD81</accession>
<dbReference type="AlphaFoldDB" id="A0AAV8AD81"/>
<dbReference type="GO" id="GO:0099041">
    <property type="term" value="P:vesicle tethering to Golgi"/>
    <property type="evidence" value="ECO:0007669"/>
    <property type="project" value="InterPro"/>
</dbReference>
<evidence type="ECO:0000256" key="2">
    <source>
        <dbReference type="SAM" id="MobiDB-lite"/>
    </source>
</evidence>
<proteinExistence type="predicted"/>
<dbReference type="GO" id="GO:0005802">
    <property type="term" value="C:trans-Golgi network"/>
    <property type="evidence" value="ECO:0007669"/>
    <property type="project" value="InterPro"/>
</dbReference>
<feature type="region of interest" description="Disordered" evidence="2">
    <location>
        <begin position="76"/>
        <end position="136"/>
    </location>
</feature>
<evidence type="ECO:0000313" key="4">
    <source>
        <dbReference type="Proteomes" id="UP001146793"/>
    </source>
</evidence>
<keyword evidence="1" id="KW-0175">Coiled coil</keyword>
<name>A0AAV8AD81_9EUKA</name>
<comment type="caution">
    <text evidence="3">The sequence shown here is derived from an EMBL/GenBank/DDBJ whole genome shotgun (WGS) entry which is preliminary data.</text>
</comment>
<dbReference type="Pfam" id="PF15053">
    <property type="entry name" value="Njmu-R1"/>
    <property type="match status" value="1"/>
</dbReference>
<sequence>MYGLFEISKKQQEDNRLSEIISDLSKTHTNDLKVFVNEKIRNGMLHAGFTITEQTQNAFYFLMVFSDLEPKFTKINKNKNENENEKEKEETNETKKENKKEEEVEETEKQEKTEKEDEKEKGKRKETEKETENKKEKKNQETEILLVFALSEDQEFEFDNFGYSFLLIEIEKYFQEFKTIYSESNSIESLKNYLSGFNKFILWPNRCVNFLVENQPENTLAQFIYSSVRQDPIEIKGDKQFFQDFEKFKNNLDVVRSTEISKNKNHLKIPSTLIVDQNLGKIYFKKEEKKEMDKNEKNEEIEIEIEIEKEKEEAKEEEKEEKEKGFQINQFCVEWASKIMKNRNNHLLLREIFENFKRIISKQINRISLLLVKAQTNYYYLYYSEEFLLNSKNHEIILQLQKIEHGQNEVLQIIENHINKRLEKNKKN</sequence>
<dbReference type="InterPro" id="IPR028280">
    <property type="entry name" value="Njmu-R1"/>
</dbReference>
<evidence type="ECO:0000313" key="3">
    <source>
        <dbReference type="EMBL" id="KAJ3451549.1"/>
    </source>
</evidence>